<evidence type="ECO:0008006" key="4">
    <source>
        <dbReference type="Google" id="ProtNLM"/>
    </source>
</evidence>
<sequence>MILMGNLVFLFCFFQEIGVGSELSFEHFLRFQHGRTFGIENCVTYSPVRKVLAQRRVQLKSLGCHRCTRTRGLDLDSTIARVI</sequence>
<dbReference type="AlphaFoldDB" id="A0A2T6ZQ92"/>
<reference evidence="2 3" key="1">
    <citation type="submission" date="2017-04" db="EMBL/GenBank/DDBJ databases">
        <title>Draft genome sequence of Tuber borchii Vittad., a whitish edible truffle.</title>
        <authorList>
            <consortium name="DOE Joint Genome Institute"/>
            <person name="Murat C."/>
            <person name="Kuo A."/>
            <person name="Barry K.W."/>
            <person name="Clum A."/>
            <person name="Dockter R.B."/>
            <person name="Fauchery L."/>
            <person name="Iotti M."/>
            <person name="Kohler A."/>
            <person name="Labutti K."/>
            <person name="Lindquist E.A."/>
            <person name="Lipzen A."/>
            <person name="Ohm R.A."/>
            <person name="Wang M."/>
            <person name="Grigoriev I.V."/>
            <person name="Zambonelli A."/>
            <person name="Martin F.M."/>
        </authorList>
    </citation>
    <scope>NUCLEOTIDE SEQUENCE [LARGE SCALE GENOMIC DNA]</scope>
    <source>
        <strain evidence="2 3">Tbo3840</strain>
    </source>
</reference>
<dbReference type="Proteomes" id="UP000244722">
    <property type="component" value="Unassembled WGS sequence"/>
</dbReference>
<keyword evidence="3" id="KW-1185">Reference proteome</keyword>
<gene>
    <name evidence="2" type="ORF">B9Z19DRAFT_145303</name>
</gene>
<dbReference type="EMBL" id="NESQ01000146">
    <property type="protein sequence ID" value="PUU77659.1"/>
    <property type="molecule type" value="Genomic_DNA"/>
</dbReference>
<keyword evidence="1" id="KW-0732">Signal</keyword>
<evidence type="ECO:0000256" key="1">
    <source>
        <dbReference type="SAM" id="SignalP"/>
    </source>
</evidence>
<organism evidence="2 3">
    <name type="scientific">Tuber borchii</name>
    <name type="common">White truffle</name>
    <dbReference type="NCBI Taxonomy" id="42251"/>
    <lineage>
        <taxon>Eukaryota</taxon>
        <taxon>Fungi</taxon>
        <taxon>Dikarya</taxon>
        <taxon>Ascomycota</taxon>
        <taxon>Pezizomycotina</taxon>
        <taxon>Pezizomycetes</taxon>
        <taxon>Pezizales</taxon>
        <taxon>Tuberaceae</taxon>
        <taxon>Tuber</taxon>
    </lineage>
</organism>
<comment type="caution">
    <text evidence="2">The sequence shown here is derived from an EMBL/GenBank/DDBJ whole genome shotgun (WGS) entry which is preliminary data.</text>
</comment>
<feature type="chain" id="PRO_5015413100" description="Secreted protein" evidence="1">
    <location>
        <begin position="21"/>
        <end position="83"/>
    </location>
</feature>
<accession>A0A2T6ZQ92</accession>
<feature type="signal peptide" evidence="1">
    <location>
        <begin position="1"/>
        <end position="20"/>
    </location>
</feature>
<proteinExistence type="predicted"/>
<protein>
    <recommendedName>
        <fullName evidence="4">Secreted protein</fullName>
    </recommendedName>
</protein>
<evidence type="ECO:0000313" key="2">
    <source>
        <dbReference type="EMBL" id="PUU77659.1"/>
    </source>
</evidence>
<evidence type="ECO:0000313" key="3">
    <source>
        <dbReference type="Proteomes" id="UP000244722"/>
    </source>
</evidence>
<name>A0A2T6ZQ92_TUBBO</name>